<dbReference type="InterPro" id="IPR000524">
    <property type="entry name" value="Tscrpt_reg_HTH_GntR"/>
</dbReference>
<keyword evidence="7" id="KW-0804">Transcription</keyword>
<dbReference type="OrthoDB" id="9802328at2"/>
<dbReference type="PANTHER" id="PTHR46577:SF2">
    <property type="entry name" value="TRANSCRIPTIONAL REGULATORY PROTEIN"/>
    <property type="match status" value="1"/>
</dbReference>
<dbReference type="SMART" id="SM00345">
    <property type="entry name" value="HTH_GNTR"/>
    <property type="match status" value="1"/>
</dbReference>
<protein>
    <submittedName>
        <fullName evidence="9">PLP-dependent aminotransferase family protein</fullName>
    </submittedName>
</protein>
<comment type="caution">
    <text evidence="9">The sequence shown here is derived from an EMBL/GenBank/DDBJ whole genome shotgun (WGS) entry which is preliminary data.</text>
</comment>
<keyword evidence="5" id="KW-0805">Transcription regulation</keyword>
<dbReference type="PROSITE" id="PS50949">
    <property type="entry name" value="HTH_GNTR"/>
    <property type="match status" value="1"/>
</dbReference>
<dbReference type="GO" id="GO:0030170">
    <property type="term" value="F:pyridoxal phosphate binding"/>
    <property type="evidence" value="ECO:0007669"/>
    <property type="project" value="InterPro"/>
</dbReference>
<keyword evidence="10" id="KW-1185">Reference proteome</keyword>
<organism evidence="9 10">
    <name type="scientific">Anaerobacillus alkaliphilus</name>
    <dbReference type="NCBI Taxonomy" id="1548597"/>
    <lineage>
        <taxon>Bacteria</taxon>
        <taxon>Bacillati</taxon>
        <taxon>Bacillota</taxon>
        <taxon>Bacilli</taxon>
        <taxon>Bacillales</taxon>
        <taxon>Bacillaceae</taxon>
        <taxon>Anaerobacillus</taxon>
    </lineage>
</organism>
<keyword evidence="4" id="KW-0663">Pyridoxal phosphate</keyword>
<evidence type="ECO:0000313" key="9">
    <source>
        <dbReference type="EMBL" id="RXJ01720.1"/>
    </source>
</evidence>
<name>A0A4Q0VW54_9BACI</name>
<dbReference type="Proteomes" id="UP000290649">
    <property type="component" value="Unassembled WGS sequence"/>
</dbReference>
<dbReference type="Gene3D" id="3.90.1150.10">
    <property type="entry name" value="Aspartate Aminotransferase, domain 1"/>
    <property type="match status" value="1"/>
</dbReference>
<dbReference type="InterPro" id="IPR036388">
    <property type="entry name" value="WH-like_DNA-bd_sf"/>
</dbReference>
<dbReference type="GO" id="GO:0003677">
    <property type="term" value="F:DNA binding"/>
    <property type="evidence" value="ECO:0007669"/>
    <property type="project" value="UniProtKB-KW"/>
</dbReference>
<dbReference type="InterPro" id="IPR015422">
    <property type="entry name" value="PyrdxlP-dep_Trfase_small"/>
</dbReference>
<proteinExistence type="inferred from homology"/>
<evidence type="ECO:0000259" key="8">
    <source>
        <dbReference type="PROSITE" id="PS50949"/>
    </source>
</evidence>
<dbReference type="AlphaFoldDB" id="A0A4Q0VW54"/>
<keyword evidence="6" id="KW-0238">DNA-binding</keyword>
<dbReference type="EMBL" id="QOUX01000032">
    <property type="protein sequence ID" value="RXJ01720.1"/>
    <property type="molecule type" value="Genomic_DNA"/>
</dbReference>
<evidence type="ECO:0000256" key="4">
    <source>
        <dbReference type="ARBA" id="ARBA00022898"/>
    </source>
</evidence>
<dbReference type="GO" id="GO:0003700">
    <property type="term" value="F:DNA-binding transcription factor activity"/>
    <property type="evidence" value="ECO:0007669"/>
    <property type="project" value="InterPro"/>
</dbReference>
<dbReference type="InterPro" id="IPR051446">
    <property type="entry name" value="HTH_trans_reg/aminotransferase"/>
</dbReference>
<dbReference type="Pfam" id="PF00392">
    <property type="entry name" value="GntR"/>
    <property type="match status" value="1"/>
</dbReference>
<comment type="similarity">
    <text evidence="2">In the C-terminal section; belongs to the class-I pyridoxal-phosphate-dependent aminotransferase family.</text>
</comment>
<evidence type="ECO:0000256" key="2">
    <source>
        <dbReference type="ARBA" id="ARBA00005384"/>
    </source>
</evidence>
<dbReference type="CDD" id="cd00609">
    <property type="entry name" value="AAT_like"/>
    <property type="match status" value="1"/>
</dbReference>
<reference evidence="9 10" key="1">
    <citation type="journal article" date="2019" name="Int. J. Syst. Evol. Microbiol.">
        <title>Anaerobacillus alkaliphilus sp. nov., a novel alkaliphilic and moderately halophilic bacterium.</title>
        <authorList>
            <person name="Borsodi A.K."/>
            <person name="Aszalos J.M."/>
            <person name="Bihari P."/>
            <person name="Nagy I."/>
            <person name="Schumann P."/>
            <person name="Sproer C."/>
            <person name="Kovacs A.L."/>
            <person name="Boka K."/>
            <person name="Dobosy P."/>
            <person name="Ovari M."/>
            <person name="Szili-Kovacs T."/>
            <person name="Toth E."/>
        </authorList>
    </citation>
    <scope>NUCLEOTIDE SEQUENCE [LARGE SCALE GENOMIC DNA]</scope>
    <source>
        <strain evidence="9 10">B16-10</strain>
    </source>
</reference>
<gene>
    <name evidence="9" type="ORF">DS745_09580</name>
</gene>
<evidence type="ECO:0000313" key="10">
    <source>
        <dbReference type="Proteomes" id="UP000290649"/>
    </source>
</evidence>
<dbReference type="InterPro" id="IPR036390">
    <property type="entry name" value="WH_DNA-bd_sf"/>
</dbReference>
<evidence type="ECO:0000256" key="3">
    <source>
        <dbReference type="ARBA" id="ARBA00022576"/>
    </source>
</evidence>
<dbReference type="Gene3D" id="3.40.640.10">
    <property type="entry name" value="Type I PLP-dependent aspartate aminotransferase-like (Major domain)"/>
    <property type="match status" value="1"/>
</dbReference>
<dbReference type="Pfam" id="PF00155">
    <property type="entry name" value="Aminotran_1_2"/>
    <property type="match status" value="1"/>
</dbReference>
<dbReference type="CDD" id="cd07377">
    <property type="entry name" value="WHTH_GntR"/>
    <property type="match status" value="1"/>
</dbReference>
<accession>A0A4Q0VW54</accession>
<keyword evidence="3 9" id="KW-0032">Aminotransferase</keyword>
<dbReference type="SUPFAM" id="SSF46785">
    <property type="entry name" value="Winged helix' DNA-binding domain"/>
    <property type="match status" value="1"/>
</dbReference>
<dbReference type="InterPro" id="IPR015421">
    <property type="entry name" value="PyrdxlP-dep_Trfase_major"/>
</dbReference>
<comment type="cofactor">
    <cofactor evidence="1">
        <name>pyridoxal 5'-phosphate</name>
        <dbReference type="ChEBI" id="CHEBI:597326"/>
    </cofactor>
</comment>
<dbReference type="InterPro" id="IPR015424">
    <property type="entry name" value="PyrdxlP-dep_Trfase"/>
</dbReference>
<evidence type="ECO:0000256" key="6">
    <source>
        <dbReference type="ARBA" id="ARBA00023125"/>
    </source>
</evidence>
<keyword evidence="9" id="KW-0808">Transferase</keyword>
<sequence length="454" mass="51679">MNGTILPGSFLPTNRELATQLNVDRSTIISAYNHLTSIGLIESIPRKGTIVKETMWGLSLKDLFTWSKIKSRNFTPSDPLLLRYKENLSNPHVLNLSDGIVTPEDLMPEGVYKEILQSITNTFRYDKEYGEEFKDVLLEHLDKHCGIRVRKNQVIPSAGIHKSINLVVSSLLNEGDTVAIECPSWLYSTNIFSSKGIRTVKLDIEEEGIDPEQIYQLYKRHRIKMIFVNPTFQSPSTSVLSVQKKKRILEICKELEIGIVEYEAFRNLSFSSRKKLSPTLFSLDEENQSVIHIADHGDLSFYTLCEIGWILAPQMIIDIINDSTFQQRLQPQNINLAMATEYLGTGLWKARNQDLKIKLHARSKIVLNTLKKYNQNSTFSYAIPQGGHELWCKINKPINDKQLFEKCLQHGVLISPSGIYGKPNEGYVKLSFALCPADILEEGIRRFCETVIEA</sequence>
<dbReference type="InterPro" id="IPR004839">
    <property type="entry name" value="Aminotransferase_I/II_large"/>
</dbReference>
<dbReference type="PANTHER" id="PTHR46577">
    <property type="entry name" value="HTH-TYPE TRANSCRIPTIONAL REGULATORY PROTEIN GABR"/>
    <property type="match status" value="1"/>
</dbReference>
<feature type="domain" description="HTH gntR-type" evidence="8">
    <location>
        <begin position="1"/>
        <end position="54"/>
    </location>
</feature>
<evidence type="ECO:0000256" key="5">
    <source>
        <dbReference type="ARBA" id="ARBA00023015"/>
    </source>
</evidence>
<dbReference type="PRINTS" id="PR00035">
    <property type="entry name" value="HTHGNTR"/>
</dbReference>
<dbReference type="Gene3D" id="1.10.10.10">
    <property type="entry name" value="Winged helix-like DNA-binding domain superfamily/Winged helix DNA-binding domain"/>
    <property type="match status" value="1"/>
</dbReference>
<evidence type="ECO:0000256" key="1">
    <source>
        <dbReference type="ARBA" id="ARBA00001933"/>
    </source>
</evidence>
<dbReference type="SUPFAM" id="SSF53383">
    <property type="entry name" value="PLP-dependent transferases"/>
    <property type="match status" value="1"/>
</dbReference>
<dbReference type="GO" id="GO:0008483">
    <property type="term" value="F:transaminase activity"/>
    <property type="evidence" value="ECO:0007669"/>
    <property type="project" value="UniProtKB-KW"/>
</dbReference>
<evidence type="ECO:0000256" key="7">
    <source>
        <dbReference type="ARBA" id="ARBA00023163"/>
    </source>
</evidence>